<dbReference type="InterPro" id="IPR002930">
    <property type="entry name" value="GCV_H"/>
</dbReference>
<protein>
    <recommendedName>
        <fullName evidence="3">Glycine cleavage system H protein</fullName>
    </recommendedName>
</protein>
<evidence type="ECO:0000256" key="2">
    <source>
        <dbReference type="ARBA" id="ARBA00022823"/>
    </source>
</evidence>
<comment type="similarity">
    <text evidence="1 3">Belongs to the GcvH family.</text>
</comment>
<comment type="subunit">
    <text evidence="3">The glycine cleavage system is composed of four proteins: P, T, L and H.</text>
</comment>
<evidence type="ECO:0000259" key="5">
    <source>
        <dbReference type="PROSITE" id="PS50968"/>
    </source>
</evidence>
<dbReference type="RefSeq" id="WP_045991479.1">
    <property type="nucleotide sequence ID" value="NZ_CP098827.1"/>
</dbReference>
<dbReference type="AlphaFoldDB" id="A0AAU7KQ29"/>
<dbReference type="CDD" id="cd06848">
    <property type="entry name" value="GCS_H"/>
    <property type="match status" value="1"/>
</dbReference>
<dbReference type="EMBL" id="CP098827">
    <property type="protein sequence ID" value="XBO72913.1"/>
    <property type="molecule type" value="Genomic_DNA"/>
</dbReference>
<evidence type="ECO:0000256" key="3">
    <source>
        <dbReference type="HAMAP-Rule" id="MF_00272"/>
    </source>
</evidence>
<dbReference type="GO" id="GO:0005829">
    <property type="term" value="C:cytosol"/>
    <property type="evidence" value="ECO:0007669"/>
    <property type="project" value="TreeGrafter"/>
</dbReference>
<dbReference type="InterPro" id="IPR011053">
    <property type="entry name" value="Single_hybrid_motif"/>
</dbReference>
<proteinExistence type="inferred from homology"/>
<dbReference type="InterPro" id="IPR017453">
    <property type="entry name" value="GCV_H_sub"/>
</dbReference>
<evidence type="ECO:0000313" key="6">
    <source>
        <dbReference type="EMBL" id="XBO72913.1"/>
    </source>
</evidence>
<feature type="modified residue" description="N6-lipoyllysine" evidence="3 4">
    <location>
        <position position="65"/>
    </location>
</feature>
<dbReference type="Gene3D" id="2.40.50.100">
    <property type="match status" value="1"/>
</dbReference>
<dbReference type="SUPFAM" id="SSF51230">
    <property type="entry name" value="Single hybrid motif"/>
    <property type="match status" value="1"/>
</dbReference>
<gene>
    <name evidence="3 6" type="primary">gcvH</name>
    <name evidence="6" type="ORF">NFG58_09535</name>
</gene>
<reference evidence="6" key="1">
    <citation type="submission" date="2022-06" db="EMBL/GenBank/DDBJ databases">
        <title>A novel DMS-producing enzyme.</title>
        <authorList>
            <person name="Zhang Y."/>
        </authorList>
    </citation>
    <scope>NUCLEOTIDE SEQUENCE</scope>
    <source>
        <strain evidence="6">RT37</strain>
    </source>
</reference>
<dbReference type="NCBIfam" id="NF002270">
    <property type="entry name" value="PRK01202.1"/>
    <property type="match status" value="1"/>
</dbReference>
<dbReference type="Pfam" id="PF01597">
    <property type="entry name" value="GCV_H"/>
    <property type="match status" value="1"/>
</dbReference>
<dbReference type="InterPro" id="IPR003016">
    <property type="entry name" value="2-oxoA_DH_lipoyl-BS"/>
</dbReference>
<dbReference type="GO" id="GO:0019464">
    <property type="term" value="P:glycine decarboxylation via glycine cleavage system"/>
    <property type="evidence" value="ECO:0007669"/>
    <property type="project" value="UniProtKB-UniRule"/>
</dbReference>
<name>A0AAU7KQ29_9GAMM</name>
<comment type="function">
    <text evidence="3">The glycine cleavage system catalyzes the degradation of glycine. The H protein shuttles the methylamine group of glycine from the P protein to the T protein.</text>
</comment>
<dbReference type="InterPro" id="IPR000089">
    <property type="entry name" value="Biotin_lipoyl"/>
</dbReference>
<accession>A0AAU7KQ29</accession>
<dbReference type="GO" id="GO:0009249">
    <property type="term" value="P:protein lipoylation"/>
    <property type="evidence" value="ECO:0007669"/>
    <property type="project" value="TreeGrafter"/>
</dbReference>
<keyword evidence="2 3" id="KW-0450">Lipoyl</keyword>
<organism evidence="6">
    <name type="scientific">Halomonas sp. RT37</name>
    <dbReference type="NCBI Taxonomy" id="2950872"/>
    <lineage>
        <taxon>Bacteria</taxon>
        <taxon>Pseudomonadati</taxon>
        <taxon>Pseudomonadota</taxon>
        <taxon>Gammaproteobacteria</taxon>
        <taxon>Oceanospirillales</taxon>
        <taxon>Halomonadaceae</taxon>
        <taxon>Halomonas</taxon>
    </lineage>
</organism>
<dbReference type="PROSITE" id="PS50968">
    <property type="entry name" value="BIOTINYL_LIPOYL"/>
    <property type="match status" value="1"/>
</dbReference>
<dbReference type="GO" id="GO:0005960">
    <property type="term" value="C:glycine cleavage complex"/>
    <property type="evidence" value="ECO:0007669"/>
    <property type="project" value="InterPro"/>
</dbReference>
<dbReference type="HAMAP" id="MF_00272">
    <property type="entry name" value="GcvH"/>
    <property type="match status" value="1"/>
</dbReference>
<dbReference type="PANTHER" id="PTHR11715:SF3">
    <property type="entry name" value="GLYCINE CLEAVAGE SYSTEM H PROTEIN-RELATED"/>
    <property type="match status" value="1"/>
</dbReference>
<comment type="cofactor">
    <cofactor evidence="3">
        <name>(R)-lipoate</name>
        <dbReference type="ChEBI" id="CHEBI:83088"/>
    </cofactor>
    <text evidence="3">Binds 1 lipoyl cofactor covalently.</text>
</comment>
<sequence>MSSIPANLRYVDSHEWIQDNGDGTVTIGITDHAQEALGDVVFVDLPEVGTSLAKGDEFGVIESVKAASDLYAPVDGEIVEVNESLEDAPETVNEAPYEDGWIMKVRLDDQSALDDLLDADAYQAVVDAEG</sequence>
<dbReference type="PROSITE" id="PS00189">
    <property type="entry name" value="LIPOYL"/>
    <property type="match status" value="1"/>
</dbReference>
<dbReference type="InterPro" id="IPR033753">
    <property type="entry name" value="GCV_H/Fam206"/>
</dbReference>
<evidence type="ECO:0000256" key="4">
    <source>
        <dbReference type="PIRSR" id="PIRSR617453-50"/>
    </source>
</evidence>
<dbReference type="NCBIfam" id="TIGR00527">
    <property type="entry name" value="gcvH"/>
    <property type="match status" value="1"/>
</dbReference>
<evidence type="ECO:0000256" key="1">
    <source>
        <dbReference type="ARBA" id="ARBA00009249"/>
    </source>
</evidence>
<feature type="domain" description="Lipoyl-binding" evidence="5">
    <location>
        <begin position="24"/>
        <end position="106"/>
    </location>
</feature>
<dbReference type="PANTHER" id="PTHR11715">
    <property type="entry name" value="GLYCINE CLEAVAGE SYSTEM H PROTEIN"/>
    <property type="match status" value="1"/>
</dbReference>